<dbReference type="InterPro" id="IPR001242">
    <property type="entry name" value="Condensation_dom"/>
</dbReference>
<dbReference type="SUPFAM" id="SSF52777">
    <property type="entry name" value="CoA-dependent acyltransferases"/>
    <property type="match status" value="2"/>
</dbReference>
<dbReference type="RefSeq" id="WP_284481381.1">
    <property type="nucleotide sequence ID" value="NZ_JASNJD010000008.1"/>
</dbReference>
<dbReference type="NCBIfam" id="TIGR01733">
    <property type="entry name" value="AA-adenyl-dom"/>
    <property type="match status" value="1"/>
</dbReference>
<dbReference type="Pfam" id="PF13193">
    <property type="entry name" value="AMP-binding_C"/>
    <property type="match status" value="1"/>
</dbReference>
<dbReference type="Gene3D" id="1.10.1200.10">
    <property type="entry name" value="ACP-like"/>
    <property type="match status" value="1"/>
</dbReference>
<dbReference type="InterPro" id="IPR001031">
    <property type="entry name" value="Thioesterase"/>
</dbReference>
<evidence type="ECO:0000313" key="4">
    <source>
        <dbReference type="Proteomes" id="UP001243757"/>
    </source>
</evidence>
<evidence type="ECO:0000313" key="3">
    <source>
        <dbReference type="EMBL" id="MDK3018566.1"/>
    </source>
</evidence>
<dbReference type="Proteomes" id="UP001243757">
    <property type="component" value="Unassembled WGS sequence"/>
</dbReference>
<dbReference type="Pfam" id="PF00668">
    <property type="entry name" value="Condensation"/>
    <property type="match status" value="1"/>
</dbReference>
<evidence type="ECO:0000259" key="2">
    <source>
        <dbReference type="PROSITE" id="PS50075"/>
    </source>
</evidence>
<dbReference type="InterPro" id="IPR029058">
    <property type="entry name" value="AB_hydrolase_fold"/>
</dbReference>
<dbReference type="Gene3D" id="3.30.559.30">
    <property type="entry name" value="Nonribosomal peptide synthetase, condensation domain"/>
    <property type="match status" value="1"/>
</dbReference>
<comment type="caution">
    <text evidence="3">The sequence shown here is derived from an EMBL/GenBank/DDBJ whole genome shotgun (WGS) entry which is preliminary data.</text>
</comment>
<dbReference type="Gene3D" id="3.30.559.10">
    <property type="entry name" value="Chloramphenicol acetyltransferase-like domain"/>
    <property type="match status" value="1"/>
</dbReference>
<dbReference type="Pfam" id="PF00975">
    <property type="entry name" value="Thioesterase"/>
    <property type="match status" value="1"/>
</dbReference>
<proteinExistence type="predicted"/>
<dbReference type="PROSITE" id="PS50075">
    <property type="entry name" value="CARRIER"/>
    <property type="match status" value="1"/>
</dbReference>
<dbReference type="InterPro" id="IPR009081">
    <property type="entry name" value="PP-bd_ACP"/>
</dbReference>
<dbReference type="InterPro" id="IPR025110">
    <property type="entry name" value="AMP-bd_C"/>
</dbReference>
<keyword evidence="4" id="KW-1185">Reference proteome</keyword>
<reference evidence="3 4" key="1">
    <citation type="submission" date="2023-05" db="EMBL/GenBank/DDBJ databases">
        <title>Pseudodonghicola sp. nov.</title>
        <authorList>
            <person name="Huang J."/>
        </authorList>
    </citation>
    <scope>NUCLEOTIDE SEQUENCE [LARGE SCALE GENOMIC DNA]</scope>
    <source>
        <strain evidence="3 4">IC7</strain>
    </source>
</reference>
<dbReference type="PANTHER" id="PTHR45527">
    <property type="entry name" value="NONRIBOSOMAL PEPTIDE SYNTHETASE"/>
    <property type="match status" value="1"/>
</dbReference>
<dbReference type="InterPro" id="IPR020802">
    <property type="entry name" value="TesA-like"/>
</dbReference>
<dbReference type="Pfam" id="PF00550">
    <property type="entry name" value="PP-binding"/>
    <property type="match status" value="1"/>
</dbReference>
<evidence type="ECO:0000256" key="1">
    <source>
        <dbReference type="SAM" id="MobiDB-lite"/>
    </source>
</evidence>
<dbReference type="SUPFAM" id="SSF47336">
    <property type="entry name" value="ACP-like"/>
    <property type="match status" value="1"/>
</dbReference>
<dbReference type="InterPro" id="IPR020845">
    <property type="entry name" value="AMP-binding_CS"/>
</dbReference>
<gene>
    <name evidence="3" type="ORF">QO033_12855</name>
</gene>
<accession>A0ABT7F1T3</accession>
<dbReference type="InterPro" id="IPR042099">
    <property type="entry name" value="ANL_N_sf"/>
</dbReference>
<dbReference type="Pfam" id="PF00501">
    <property type="entry name" value="AMP-binding"/>
    <property type="match status" value="1"/>
</dbReference>
<dbReference type="InterPro" id="IPR010071">
    <property type="entry name" value="AA_adenyl_dom"/>
</dbReference>
<dbReference type="Gene3D" id="3.30.300.30">
    <property type="match status" value="1"/>
</dbReference>
<dbReference type="CDD" id="cd05930">
    <property type="entry name" value="A_NRPS"/>
    <property type="match status" value="1"/>
</dbReference>
<dbReference type="PROSITE" id="PS00455">
    <property type="entry name" value="AMP_BINDING"/>
    <property type="match status" value="1"/>
</dbReference>
<organism evidence="3 4">
    <name type="scientific">Pseudodonghicola flavimaris</name>
    <dbReference type="NCBI Taxonomy" id="3050036"/>
    <lineage>
        <taxon>Bacteria</taxon>
        <taxon>Pseudomonadati</taxon>
        <taxon>Pseudomonadota</taxon>
        <taxon>Alphaproteobacteria</taxon>
        <taxon>Rhodobacterales</taxon>
        <taxon>Paracoccaceae</taxon>
        <taxon>Pseudodonghicola</taxon>
    </lineage>
</organism>
<dbReference type="SMART" id="SM00824">
    <property type="entry name" value="PKS_TE"/>
    <property type="match status" value="1"/>
</dbReference>
<dbReference type="SUPFAM" id="SSF56801">
    <property type="entry name" value="Acetyl-CoA synthetase-like"/>
    <property type="match status" value="1"/>
</dbReference>
<sequence>MNDAANTALGLSPGQAEDAPPRRLPLTPAQRIIVKDQRGFPDSPLYNVGGSALIDGDIDLGYFRTALQRLTDESDALRLVIAGDGTQHLLPRFMPVILRHDVSDAPDPDAAAHAYIRADFAKPLPLDGVTPPWYVALVKAGKARYWLHLHFHHAIMDGYGSAVVMQRWAEHYNALSEGRAALPVDPGTWQRHVGETRDYEASDACRKDAAFWQDQLPEVPPALFDIGPREPRTVDAETTRVARARYATWENAGRAQKGSAFHVVLAAVALYYACTLGRKRLAIGVPVLNRSGRAQRAAAGMFAQVVPLIVEVRDGATTADLIAEIARTLRHASRHQRYPLDTLYKRLDLARQRRISAFDIVLSFMRQNYELSFGASPMRHSRQHFTGISRFPVGLTVCEFDATEDIAFVAEFYPGIAGRSGAARISQRLLEIADALSGAERPLSEIPLMTAQEWQTTVAAQYAPARHPAIDHTVLDQVLQAVRDRPQAVAIRQQQGEVTYADLQARACAIATALGSQPAVDTPRIIGLACDRSPDFIAAVLGCMMARAAFLPLDIDQPDGRLATVLEMTRPALILAEAAQASRLRRMAPTLSLEEIGRAAPGIAAPPGPEDIAYVLTTSGSTGTPKAVMVSHRALAARIAEIARKWTIGPEDTTYQSLRLTFDPALADLFLPLTTGGTVALSPPGRLSPTRMLDDIARLGVTVLISTPTLLDRLVDELERRRLSLSLKLCTSGGEVLTQQLMRRLVDRLGPNVQNAYGPTEATIFATTWQTVPDGVAPIPVGRPLRHTTVMVMAEGKTPLPPFETGEICIGGRTLASGYLGDPVRTRQKFRPDPLAPRYRGDADASLYRTGDLGWMDDSGVLHFAGRSDRQIKLRGYLIEPEDIEAAIAACPEVASAAVKLVTGTDDARLHAFVAPQEGRTIDPEALSAELRAALPDYMWPSGFTFLETMPRTAVGKIDFAALTPAQQSPRPARDAQAVPATTQLEQEVRRIWSDVLKCPVGVEDDFFALGGDSFGAVEMLSAVSTSLGREVPFATLLSNPGFRPFTGALARTIGATPVQTILSQGSGAVSVHIAASGYGDAMRFLALADALPEMTVSMLQPPDAPAGAPSPGIADLAELYADAVQATRADTVILAGFSIGGIVALEAARLLAQRGTPANRLALIDTLHPGGQRVMLRLWQGFKLSVSLLGLKRLSLNSRQLSAMTADPALDLQIRAASLHRIAPFPGPLDMLFSSGGRPFERAFRPLWRGCLTTPATVHRLPGFHGSMFRPPHLDSLASAFRTLASGKVGESDMPARSWR</sequence>
<feature type="domain" description="Carrier" evidence="2">
    <location>
        <begin position="980"/>
        <end position="1054"/>
    </location>
</feature>
<dbReference type="Gene3D" id="3.40.50.1820">
    <property type="entry name" value="alpha/beta hydrolase"/>
    <property type="match status" value="1"/>
</dbReference>
<dbReference type="EMBL" id="JASNJD010000008">
    <property type="protein sequence ID" value="MDK3018566.1"/>
    <property type="molecule type" value="Genomic_DNA"/>
</dbReference>
<dbReference type="SUPFAM" id="SSF53474">
    <property type="entry name" value="alpha/beta-Hydrolases"/>
    <property type="match status" value="1"/>
</dbReference>
<dbReference type="InterPro" id="IPR000873">
    <property type="entry name" value="AMP-dep_synth/lig_dom"/>
</dbReference>
<feature type="region of interest" description="Disordered" evidence="1">
    <location>
        <begin position="1"/>
        <end position="23"/>
    </location>
</feature>
<protein>
    <submittedName>
        <fullName evidence="3">Amino acid adenylation domain-containing protein</fullName>
    </submittedName>
</protein>
<name>A0ABT7F1T3_9RHOB</name>
<dbReference type="InterPro" id="IPR036736">
    <property type="entry name" value="ACP-like_sf"/>
</dbReference>
<dbReference type="Gene3D" id="3.40.50.12780">
    <property type="entry name" value="N-terminal domain of ligase-like"/>
    <property type="match status" value="1"/>
</dbReference>
<dbReference type="InterPro" id="IPR023213">
    <property type="entry name" value="CAT-like_dom_sf"/>
</dbReference>
<dbReference type="PANTHER" id="PTHR45527:SF1">
    <property type="entry name" value="FATTY ACID SYNTHASE"/>
    <property type="match status" value="1"/>
</dbReference>
<dbReference type="InterPro" id="IPR045851">
    <property type="entry name" value="AMP-bd_C_sf"/>
</dbReference>